<dbReference type="Pfam" id="PF00361">
    <property type="entry name" value="Proton_antipo_M"/>
    <property type="match status" value="1"/>
</dbReference>
<comment type="similarity">
    <text evidence="2">Belongs to the complex I subunit 4 family.</text>
</comment>
<feature type="transmembrane region" description="Helical" evidence="6">
    <location>
        <begin position="163"/>
        <end position="186"/>
    </location>
</feature>
<dbReference type="GO" id="GO:0003954">
    <property type="term" value="F:NADH dehydrogenase activity"/>
    <property type="evidence" value="ECO:0007669"/>
    <property type="project" value="TreeGrafter"/>
</dbReference>
<feature type="transmembrane region" description="Helical" evidence="6">
    <location>
        <begin position="414"/>
        <end position="433"/>
    </location>
</feature>
<protein>
    <recommendedName>
        <fullName evidence="7">NADH:quinone oxidoreductase/Mrp antiporter transmembrane domain-containing protein</fullName>
    </recommendedName>
</protein>
<feature type="transmembrane region" description="Helical" evidence="6">
    <location>
        <begin position="454"/>
        <end position="475"/>
    </location>
</feature>
<feature type="transmembrane region" description="Helical" evidence="6">
    <location>
        <begin position="336"/>
        <end position="358"/>
    </location>
</feature>
<dbReference type="EMBL" id="UINC01001062">
    <property type="protein sequence ID" value="SUZ69473.1"/>
    <property type="molecule type" value="Genomic_DNA"/>
</dbReference>
<feature type="domain" description="NADH:quinone oxidoreductase/Mrp antiporter transmembrane" evidence="7">
    <location>
        <begin position="133"/>
        <end position="424"/>
    </location>
</feature>
<keyword evidence="3 6" id="KW-0812">Transmembrane</keyword>
<gene>
    <name evidence="8" type="ORF">METZ01_LOCUS22327</name>
</gene>
<evidence type="ECO:0000256" key="2">
    <source>
        <dbReference type="ARBA" id="ARBA00009025"/>
    </source>
</evidence>
<sequence>MDISALPILSLIIFSPILGIAFALMFRDEGNGTPTKVAALVSSSITFILSLHLWFNFDSSTADLQMVERSPWISQFNIDYFLALDGLNLFFFLLVTFITPLTLLGSWNVAKRNWQFQIQMLLLQIGMLGCFAAMDVVLFYVFFEVMLVPMYLLIGIWGGTNRLYATIKFFIYTMLGSLLMLISLLYTANIYRELHGAWSFNVLDWYGMDIVAETQIWLFIGFAAAFAVKIPLFPLHTWLPDAHYEAPTAGSVQLAAVMLKFGPYGFLRFAMPVFPAAVYDLAPVFMVLALIGIIYGGLVAMVQTQIKRLIAYSSVAHMGYIVLGLFALNIQGLSGSWIQMINHAIVTGALFLTVGMIYERTHTQEISEYGGVAHTMPKFAVFLVFFSMASVGLPGLNGFVGEILAMIGAAKVNIWYGIVAAAGVVIAAIYMLWMVQRVIFGPLSKDLVKNLQDFSFREVVVLVPLVFWTIFLGVYPQPFLERIEVSINHYIELVKSQEPRFAQDEAESSRLSKILVWNVGE</sequence>
<name>A0A381PVM1_9ZZZZ</name>
<feature type="transmembrane region" description="Helical" evidence="6">
    <location>
        <begin position="6"/>
        <end position="25"/>
    </location>
</feature>
<feature type="transmembrane region" description="Helical" evidence="6">
    <location>
        <begin position="309"/>
        <end position="330"/>
    </location>
</feature>
<evidence type="ECO:0000256" key="4">
    <source>
        <dbReference type="ARBA" id="ARBA00022989"/>
    </source>
</evidence>
<organism evidence="8">
    <name type="scientific">marine metagenome</name>
    <dbReference type="NCBI Taxonomy" id="408172"/>
    <lineage>
        <taxon>unclassified sequences</taxon>
        <taxon>metagenomes</taxon>
        <taxon>ecological metagenomes</taxon>
    </lineage>
</organism>
<dbReference type="PANTHER" id="PTHR43507:SF1">
    <property type="entry name" value="NADH-UBIQUINONE OXIDOREDUCTASE CHAIN 4"/>
    <property type="match status" value="1"/>
</dbReference>
<feature type="transmembrane region" description="Helical" evidence="6">
    <location>
        <begin position="379"/>
        <end position="408"/>
    </location>
</feature>
<dbReference type="PANTHER" id="PTHR43507">
    <property type="entry name" value="NADH-UBIQUINONE OXIDOREDUCTASE CHAIN 4"/>
    <property type="match status" value="1"/>
</dbReference>
<dbReference type="PRINTS" id="PR01437">
    <property type="entry name" value="NUOXDRDTASE4"/>
</dbReference>
<evidence type="ECO:0000256" key="3">
    <source>
        <dbReference type="ARBA" id="ARBA00022692"/>
    </source>
</evidence>
<feature type="transmembrane region" description="Helical" evidence="6">
    <location>
        <begin position="37"/>
        <end position="55"/>
    </location>
</feature>
<dbReference type="GO" id="GO:0016020">
    <property type="term" value="C:membrane"/>
    <property type="evidence" value="ECO:0007669"/>
    <property type="project" value="UniProtKB-SubCell"/>
</dbReference>
<feature type="transmembrane region" description="Helical" evidence="6">
    <location>
        <begin position="216"/>
        <end position="235"/>
    </location>
</feature>
<dbReference type="AlphaFoldDB" id="A0A381PVM1"/>
<keyword evidence="4 6" id="KW-1133">Transmembrane helix</keyword>
<evidence type="ECO:0000256" key="1">
    <source>
        <dbReference type="ARBA" id="ARBA00004141"/>
    </source>
</evidence>
<dbReference type="GO" id="GO:0008137">
    <property type="term" value="F:NADH dehydrogenase (ubiquinone) activity"/>
    <property type="evidence" value="ECO:0007669"/>
    <property type="project" value="InterPro"/>
</dbReference>
<keyword evidence="5 6" id="KW-0472">Membrane</keyword>
<dbReference type="InterPro" id="IPR010227">
    <property type="entry name" value="NADH_Q_OxRdtase_chainM/4"/>
</dbReference>
<feature type="transmembrane region" description="Helical" evidence="6">
    <location>
        <begin position="121"/>
        <end position="143"/>
    </location>
</feature>
<evidence type="ECO:0000256" key="6">
    <source>
        <dbReference type="SAM" id="Phobius"/>
    </source>
</evidence>
<reference evidence="8" key="1">
    <citation type="submission" date="2018-05" db="EMBL/GenBank/DDBJ databases">
        <authorList>
            <person name="Lanie J.A."/>
            <person name="Ng W.-L."/>
            <person name="Kazmierczak K.M."/>
            <person name="Andrzejewski T.M."/>
            <person name="Davidsen T.M."/>
            <person name="Wayne K.J."/>
            <person name="Tettelin H."/>
            <person name="Glass J.I."/>
            <person name="Rusch D."/>
            <person name="Podicherti R."/>
            <person name="Tsui H.-C.T."/>
            <person name="Winkler M.E."/>
        </authorList>
    </citation>
    <scope>NUCLEOTIDE SEQUENCE</scope>
</reference>
<feature type="transmembrane region" description="Helical" evidence="6">
    <location>
        <begin position="281"/>
        <end position="302"/>
    </location>
</feature>
<evidence type="ECO:0000256" key="5">
    <source>
        <dbReference type="ARBA" id="ARBA00023136"/>
    </source>
</evidence>
<evidence type="ECO:0000259" key="7">
    <source>
        <dbReference type="Pfam" id="PF00361"/>
    </source>
</evidence>
<dbReference type="GO" id="GO:0042773">
    <property type="term" value="P:ATP synthesis coupled electron transport"/>
    <property type="evidence" value="ECO:0007669"/>
    <property type="project" value="InterPro"/>
</dbReference>
<evidence type="ECO:0000313" key="8">
    <source>
        <dbReference type="EMBL" id="SUZ69473.1"/>
    </source>
</evidence>
<feature type="transmembrane region" description="Helical" evidence="6">
    <location>
        <begin position="89"/>
        <end position="109"/>
    </location>
</feature>
<proteinExistence type="inferred from homology"/>
<dbReference type="GO" id="GO:0015990">
    <property type="term" value="P:electron transport coupled proton transport"/>
    <property type="evidence" value="ECO:0007669"/>
    <property type="project" value="TreeGrafter"/>
</dbReference>
<comment type="subcellular location">
    <subcellularLocation>
        <location evidence="1">Membrane</location>
        <topology evidence="1">Multi-pass membrane protein</topology>
    </subcellularLocation>
</comment>
<dbReference type="InterPro" id="IPR001750">
    <property type="entry name" value="ND/Mrp_TM"/>
</dbReference>
<accession>A0A381PVM1</accession>
<dbReference type="GO" id="GO:0048039">
    <property type="term" value="F:ubiquinone binding"/>
    <property type="evidence" value="ECO:0007669"/>
    <property type="project" value="TreeGrafter"/>
</dbReference>
<dbReference type="NCBIfam" id="TIGR01972">
    <property type="entry name" value="NDH_I_M"/>
    <property type="match status" value="1"/>
</dbReference>
<dbReference type="InterPro" id="IPR003918">
    <property type="entry name" value="NADH_UbQ_OxRdtase"/>
</dbReference>